<gene>
    <name evidence="1" type="ORF">EDD69_101127</name>
</gene>
<sequence length="142" mass="16875">MHFVSGGAFQGKRKWVKVHYSLANKPHIWCNGYEEEWFLPNDHIMEQIVVFEGAEQWIRRMLDEHGQESMKQIVSYFTAWKTWEMGGERTVVWIGCEIGQGLVPLDEKERIWRDIVGWSYQRLAAMCDRVDRLWCGIAERIK</sequence>
<evidence type="ECO:0000313" key="1">
    <source>
        <dbReference type="EMBL" id="TCL53120.1"/>
    </source>
</evidence>
<dbReference type="GO" id="GO:0000166">
    <property type="term" value="F:nucleotide binding"/>
    <property type="evidence" value="ECO:0007669"/>
    <property type="project" value="InterPro"/>
</dbReference>
<keyword evidence="1" id="KW-0808">Transferase</keyword>
<dbReference type="GO" id="GO:0016779">
    <property type="term" value="F:nucleotidyltransferase activity"/>
    <property type="evidence" value="ECO:0007669"/>
    <property type="project" value="UniProtKB-KW"/>
</dbReference>
<dbReference type="InterPro" id="IPR003203">
    <property type="entry name" value="CobU/CobP"/>
</dbReference>
<reference evidence="1 2" key="1">
    <citation type="submission" date="2019-03" db="EMBL/GenBank/DDBJ databases">
        <title>Genomic Encyclopedia of Type Strains, Phase IV (KMG-IV): sequencing the most valuable type-strain genomes for metagenomic binning, comparative biology and taxonomic classification.</title>
        <authorList>
            <person name="Goeker M."/>
        </authorList>
    </citation>
    <scope>NUCLEOTIDE SEQUENCE [LARGE SCALE GENOMIC DNA]</scope>
    <source>
        <strain evidence="1 2">DSM 24979</strain>
    </source>
</reference>
<name>A0A4R1QSS7_9BACL</name>
<dbReference type="AlphaFoldDB" id="A0A4R1QSS7"/>
<comment type="caution">
    <text evidence="1">The sequence shown here is derived from an EMBL/GenBank/DDBJ whole genome shotgun (WGS) entry which is preliminary data.</text>
</comment>
<accession>A0A4R1QSS7</accession>
<evidence type="ECO:0000313" key="2">
    <source>
        <dbReference type="Proteomes" id="UP000295658"/>
    </source>
</evidence>
<keyword evidence="1" id="KW-0548">Nucleotidyltransferase</keyword>
<protein>
    <submittedName>
        <fullName evidence="1">Adenosylcobinamide kinase /adenosylcobinamide-phosphate guanylyltransferase</fullName>
    </submittedName>
</protein>
<dbReference type="OrthoDB" id="1766664at2"/>
<dbReference type="InterPro" id="IPR027417">
    <property type="entry name" value="P-loop_NTPase"/>
</dbReference>
<dbReference type="Proteomes" id="UP000295658">
    <property type="component" value="Unassembled WGS sequence"/>
</dbReference>
<keyword evidence="1" id="KW-0418">Kinase</keyword>
<proteinExistence type="predicted"/>
<dbReference type="EMBL" id="SLUL01000001">
    <property type="protein sequence ID" value="TCL53120.1"/>
    <property type="molecule type" value="Genomic_DNA"/>
</dbReference>
<dbReference type="UniPathway" id="UPA00148">
    <property type="reaction ID" value="UER00236"/>
</dbReference>
<dbReference type="GO" id="GO:0009236">
    <property type="term" value="P:cobalamin biosynthetic process"/>
    <property type="evidence" value="ECO:0007669"/>
    <property type="project" value="UniProtKB-UniPathway"/>
</dbReference>
<dbReference type="Pfam" id="PF02283">
    <property type="entry name" value="CobU"/>
    <property type="match status" value="1"/>
</dbReference>
<dbReference type="SUPFAM" id="SSF52540">
    <property type="entry name" value="P-loop containing nucleoside triphosphate hydrolases"/>
    <property type="match status" value="1"/>
</dbReference>
<dbReference type="Gene3D" id="3.40.50.300">
    <property type="entry name" value="P-loop containing nucleotide triphosphate hydrolases"/>
    <property type="match status" value="1"/>
</dbReference>
<keyword evidence="2" id="KW-1185">Reference proteome</keyword>
<organism evidence="1 2">
    <name type="scientific">Thermolongibacillus altinsuensis</name>
    <dbReference type="NCBI Taxonomy" id="575256"/>
    <lineage>
        <taxon>Bacteria</taxon>
        <taxon>Bacillati</taxon>
        <taxon>Bacillota</taxon>
        <taxon>Bacilli</taxon>
        <taxon>Bacillales</taxon>
        <taxon>Anoxybacillaceae</taxon>
        <taxon>Thermolongibacillus</taxon>
    </lineage>
</organism>
<dbReference type="GO" id="GO:0043752">
    <property type="term" value="F:adenosylcobinamide kinase activity"/>
    <property type="evidence" value="ECO:0007669"/>
    <property type="project" value="InterPro"/>
</dbReference>
<dbReference type="RefSeq" id="WP_132947032.1">
    <property type="nucleotide sequence ID" value="NZ_SLUL01000001.1"/>
</dbReference>